<gene>
    <name evidence="2" type="ORF">OQJ68_12550</name>
</gene>
<evidence type="ECO:0000313" key="3">
    <source>
        <dbReference type="Proteomes" id="UP001209730"/>
    </source>
</evidence>
<reference evidence="2" key="1">
    <citation type="submission" date="2022-11" db="EMBL/GenBank/DDBJ databases">
        <title>Chitin-degrading and fungicidal potential of chitinolytic bacterial strains from marine environment of the Pacific Ocean regions.</title>
        <authorList>
            <person name="Pentekhina I."/>
            <person name="Nedashkovskaya O."/>
            <person name="Seitkalieva A."/>
            <person name="Podvolotskaya A."/>
            <person name="Tekutyeva L."/>
            <person name="Balabanova L."/>
        </authorList>
    </citation>
    <scope>NUCLEOTIDE SEQUENCE</scope>
    <source>
        <strain evidence="2">KMM 6838</strain>
    </source>
</reference>
<proteinExistence type="predicted"/>
<comment type="caution">
    <text evidence="2">The sequence shown here is derived from an EMBL/GenBank/DDBJ whole genome shotgun (WGS) entry which is preliminary data.</text>
</comment>
<name>A0AB35I0E8_MICTH</name>
<sequence>MAINTLMIALALALVLYVAVALGPRPQRIRVRIEAPRDNRYHRQGGRPAKGKQDR</sequence>
<evidence type="ECO:0000313" key="2">
    <source>
        <dbReference type="EMBL" id="MCX2802616.1"/>
    </source>
</evidence>
<dbReference type="GeneID" id="76609641"/>
<organism evidence="2 3">
    <name type="scientific">Microbulbifer thermotolerans</name>
    <dbReference type="NCBI Taxonomy" id="252514"/>
    <lineage>
        <taxon>Bacteria</taxon>
        <taxon>Pseudomonadati</taxon>
        <taxon>Pseudomonadota</taxon>
        <taxon>Gammaproteobacteria</taxon>
        <taxon>Cellvibrionales</taxon>
        <taxon>Microbulbiferaceae</taxon>
        <taxon>Microbulbifer</taxon>
    </lineage>
</organism>
<accession>A0AB35I0E8</accession>
<evidence type="ECO:0000256" key="1">
    <source>
        <dbReference type="SAM" id="MobiDB-lite"/>
    </source>
</evidence>
<feature type="region of interest" description="Disordered" evidence="1">
    <location>
        <begin position="33"/>
        <end position="55"/>
    </location>
</feature>
<dbReference type="AlphaFoldDB" id="A0AB35I0E8"/>
<dbReference type="RefSeq" id="WP_156481411.1">
    <property type="nucleotide sequence ID" value="NZ_CP014864.1"/>
</dbReference>
<dbReference type="Proteomes" id="UP001209730">
    <property type="component" value="Unassembled WGS sequence"/>
</dbReference>
<dbReference type="EMBL" id="JAPHQB010000021">
    <property type="protein sequence ID" value="MCX2802616.1"/>
    <property type="molecule type" value="Genomic_DNA"/>
</dbReference>
<protein>
    <submittedName>
        <fullName evidence="2">Uncharacterized protein</fullName>
    </submittedName>
</protein>